<dbReference type="Proteomes" id="UP000182977">
    <property type="component" value="Chromosome I"/>
</dbReference>
<dbReference type="AlphaFoldDB" id="A0A1H2KD81"/>
<accession>A0A1H2KD81</accession>
<dbReference type="OrthoDB" id="3786581at2"/>
<keyword evidence="2" id="KW-1185">Reference proteome</keyword>
<name>A0A1H2KD81_9ACTN</name>
<evidence type="ECO:0000313" key="1">
    <source>
        <dbReference type="EMBL" id="SDU66562.1"/>
    </source>
</evidence>
<protein>
    <submittedName>
        <fullName evidence="1">Uncharacterized protein</fullName>
    </submittedName>
</protein>
<evidence type="ECO:0000313" key="2">
    <source>
        <dbReference type="Proteomes" id="UP000182977"/>
    </source>
</evidence>
<gene>
    <name evidence="1" type="ORF">SAMN04488563_3692</name>
</gene>
<dbReference type="EMBL" id="LT629791">
    <property type="protein sequence ID" value="SDU66562.1"/>
    <property type="molecule type" value="Genomic_DNA"/>
</dbReference>
<reference evidence="2" key="1">
    <citation type="submission" date="2016-10" db="EMBL/GenBank/DDBJ databases">
        <authorList>
            <person name="Varghese N."/>
            <person name="Submissions S."/>
        </authorList>
    </citation>
    <scope>NUCLEOTIDE SEQUENCE [LARGE SCALE GENOMIC DNA]</scope>
    <source>
        <strain evidence="2">DSM 45079</strain>
    </source>
</reference>
<sequence length="76" mass="7975">MVGSTTAVLRIRFVGGAQMDVTIDEVDVSEDEVVDRAIAALSQDSGVLRARHGDRLVVVFARGVAAVEIAPRGAVL</sequence>
<dbReference type="RefSeq" id="WP_046770563.1">
    <property type="nucleotide sequence ID" value="NZ_LBMC01000023.1"/>
</dbReference>
<proteinExistence type="predicted"/>
<organism evidence="1 2">
    <name type="scientific">Jiangella alkaliphila</name>
    <dbReference type="NCBI Taxonomy" id="419479"/>
    <lineage>
        <taxon>Bacteria</taxon>
        <taxon>Bacillati</taxon>
        <taxon>Actinomycetota</taxon>
        <taxon>Actinomycetes</taxon>
        <taxon>Jiangellales</taxon>
        <taxon>Jiangellaceae</taxon>
        <taxon>Jiangella</taxon>
    </lineage>
</organism>